<gene>
    <name evidence="5" type="ORF">METZ01_LOCUS77645</name>
</gene>
<accession>A0A381UAL2</accession>
<dbReference type="InterPro" id="IPR000641">
    <property type="entry name" value="CbxX/CfxQ"/>
</dbReference>
<dbReference type="AlphaFoldDB" id="A0A381UAL2"/>
<evidence type="ECO:0000259" key="4">
    <source>
        <dbReference type="SMART" id="SM00382"/>
    </source>
</evidence>
<dbReference type="InterPro" id="IPR050773">
    <property type="entry name" value="CbxX/CfxQ_RuBisCO_ESX"/>
</dbReference>
<protein>
    <recommendedName>
        <fullName evidence="4">AAA+ ATPase domain-containing protein</fullName>
    </recommendedName>
</protein>
<name>A0A381UAL2_9ZZZZ</name>
<comment type="similarity">
    <text evidence="1">Belongs to the CbxX/CfxQ family.</text>
</comment>
<dbReference type="GO" id="GO:0005524">
    <property type="term" value="F:ATP binding"/>
    <property type="evidence" value="ECO:0007669"/>
    <property type="project" value="UniProtKB-KW"/>
</dbReference>
<evidence type="ECO:0000313" key="5">
    <source>
        <dbReference type="EMBL" id="SVA24791.1"/>
    </source>
</evidence>
<dbReference type="PRINTS" id="PR00819">
    <property type="entry name" value="CBXCFQXSUPER"/>
</dbReference>
<dbReference type="EMBL" id="UINC01005989">
    <property type="protein sequence ID" value="SVA24791.1"/>
    <property type="molecule type" value="Genomic_DNA"/>
</dbReference>
<feature type="domain" description="AAA+ ATPase" evidence="4">
    <location>
        <begin position="94"/>
        <end position="207"/>
    </location>
</feature>
<organism evidence="5">
    <name type="scientific">marine metagenome</name>
    <dbReference type="NCBI Taxonomy" id="408172"/>
    <lineage>
        <taxon>unclassified sequences</taxon>
        <taxon>metagenomes</taxon>
        <taxon>ecological metagenomes</taxon>
    </lineage>
</organism>
<dbReference type="SUPFAM" id="SSF52540">
    <property type="entry name" value="P-loop containing nucleoside triphosphate hydrolases"/>
    <property type="match status" value="1"/>
</dbReference>
<evidence type="ECO:0000256" key="3">
    <source>
        <dbReference type="ARBA" id="ARBA00022840"/>
    </source>
</evidence>
<keyword evidence="2" id="KW-0547">Nucleotide-binding</keyword>
<dbReference type="Gene3D" id="3.40.50.300">
    <property type="entry name" value="P-loop containing nucleotide triphosphate hydrolases"/>
    <property type="match status" value="1"/>
</dbReference>
<evidence type="ECO:0000256" key="2">
    <source>
        <dbReference type="ARBA" id="ARBA00022741"/>
    </source>
</evidence>
<dbReference type="GO" id="GO:0016887">
    <property type="term" value="F:ATP hydrolysis activity"/>
    <property type="evidence" value="ECO:0007669"/>
    <property type="project" value="InterPro"/>
</dbReference>
<proteinExistence type="inferred from homology"/>
<dbReference type="InterPro" id="IPR027417">
    <property type="entry name" value="P-loop_NTPase"/>
</dbReference>
<reference evidence="5" key="1">
    <citation type="submission" date="2018-05" db="EMBL/GenBank/DDBJ databases">
        <authorList>
            <person name="Lanie J.A."/>
            <person name="Ng W.-L."/>
            <person name="Kazmierczak K.M."/>
            <person name="Andrzejewski T.M."/>
            <person name="Davidsen T.M."/>
            <person name="Wayne K.J."/>
            <person name="Tettelin H."/>
            <person name="Glass J.I."/>
            <person name="Rusch D."/>
            <person name="Podicherti R."/>
            <person name="Tsui H.-C.T."/>
            <person name="Winkler M.E."/>
        </authorList>
    </citation>
    <scope>NUCLEOTIDE SEQUENCE</scope>
</reference>
<sequence length="337" mass="39005">MNPENSSKRRRTGMNTYESTYDDDNKDCFHQVSCIQDLINIAKSLKRRRNADFSRLKVLLPELERLNNMIGMEKLKKSITFQILYYLQDLGSNDMLHTVIEGPPGCGKTVVAEILAKIYLKLSFLDNDIFKVAKRSDLIGEYLGQTAAKTQKLINKCQGGVLFIDEAYSLGNKEGRDSYSKECIDTIVANLAEKRRFVCIIAGYKKDLEQCFFSVNAGLRRRFPWIYTIEEYTPKELSEIFEKQVGDESWYISEKAQKNLSSFFNERKKYFPHFGGDTETLFAKVKISHSRRVFGKPRYMKKEINFVDMKKGYELFLENSHVKQGEGKNLPPIGMYI</sequence>
<evidence type="ECO:0000256" key="1">
    <source>
        <dbReference type="ARBA" id="ARBA00010378"/>
    </source>
</evidence>
<dbReference type="PANTHER" id="PTHR43392:SF2">
    <property type="entry name" value="AAA-TYPE ATPASE FAMILY PROTEIN _ ANKYRIN REPEAT FAMILY PROTEIN"/>
    <property type="match status" value="1"/>
</dbReference>
<keyword evidence="3" id="KW-0067">ATP-binding</keyword>
<dbReference type="PANTHER" id="PTHR43392">
    <property type="entry name" value="AAA-TYPE ATPASE FAMILY PROTEIN / ANKYRIN REPEAT FAMILY PROTEIN"/>
    <property type="match status" value="1"/>
</dbReference>
<dbReference type="Pfam" id="PF00004">
    <property type="entry name" value="AAA"/>
    <property type="match status" value="1"/>
</dbReference>
<dbReference type="InterPro" id="IPR003593">
    <property type="entry name" value="AAA+_ATPase"/>
</dbReference>
<dbReference type="InterPro" id="IPR003959">
    <property type="entry name" value="ATPase_AAA_core"/>
</dbReference>
<dbReference type="SMART" id="SM00382">
    <property type="entry name" value="AAA"/>
    <property type="match status" value="1"/>
</dbReference>